<feature type="transmembrane region" description="Helical" evidence="6">
    <location>
        <begin position="60"/>
        <end position="80"/>
    </location>
</feature>
<dbReference type="GO" id="GO:0005886">
    <property type="term" value="C:plasma membrane"/>
    <property type="evidence" value="ECO:0007669"/>
    <property type="project" value="UniProtKB-SubCell"/>
</dbReference>
<evidence type="ECO:0000256" key="5">
    <source>
        <dbReference type="ARBA" id="ARBA00023136"/>
    </source>
</evidence>
<dbReference type="PANTHER" id="PTHR40277">
    <property type="entry name" value="BLL5419 PROTEIN"/>
    <property type="match status" value="1"/>
</dbReference>
<dbReference type="EMBL" id="SJPU01000002">
    <property type="protein sequence ID" value="TWU17056.1"/>
    <property type="molecule type" value="Genomic_DNA"/>
</dbReference>
<dbReference type="AlphaFoldDB" id="A0A5C6C0L6"/>
<dbReference type="Pfam" id="PF03706">
    <property type="entry name" value="LPG_synthase_TM"/>
    <property type="match status" value="1"/>
</dbReference>
<sequence length="365" mass="38976">MVHSVNDADAPPRRTSTAIGIGFKIGKFVAPVLIIGYLLWRMPASNWQQLSERPINYPVLAAALGVAMVALFVSFLRWWMLVRCQGIPLSLLESLRLSSICFLLSFVSAGSVGGDLFKAVFLARRSPGKRVAAVASVFVDRGSGMYGLLLLVSVGLIMRESTDPFEFNGLSIENIKWIVGGLLGTGTAVLLLLVLGGKIVDRVIQQLSGAAMVGPLIEKIGPPLRAFHHHPWAFGLSLLMSVCVQGCFVVSMYLIATSMYAAPPTLAEHFVIVPIGMLASALPITPAGIGVLEVTIETLYHLVPARATDASGTLVALVFELVKLVIAGIGTVFYWTAGKDVQESLEYAEEHPEGMAADSISDATA</sequence>
<comment type="caution">
    <text evidence="7">The sequence shown here is derived from an EMBL/GenBank/DDBJ whole genome shotgun (WGS) entry which is preliminary data.</text>
</comment>
<proteinExistence type="predicted"/>
<keyword evidence="3 6" id="KW-0812">Transmembrane</keyword>
<feature type="transmembrane region" description="Helical" evidence="6">
    <location>
        <begin position="232"/>
        <end position="256"/>
    </location>
</feature>
<evidence type="ECO:0000256" key="2">
    <source>
        <dbReference type="ARBA" id="ARBA00022475"/>
    </source>
</evidence>
<feature type="transmembrane region" description="Helical" evidence="6">
    <location>
        <begin position="177"/>
        <end position="196"/>
    </location>
</feature>
<protein>
    <submittedName>
        <fullName evidence="7">Uncharacterized protein</fullName>
    </submittedName>
</protein>
<organism evidence="7 8">
    <name type="scientific">Allorhodopirellula heiligendammensis</name>
    <dbReference type="NCBI Taxonomy" id="2714739"/>
    <lineage>
        <taxon>Bacteria</taxon>
        <taxon>Pseudomonadati</taxon>
        <taxon>Planctomycetota</taxon>
        <taxon>Planctomycetia</taxon>
        <taxon>Pirellulales</taxon>
        <taxon>Pirellulaceae</taxon>
        <taxon>Allorhodopirellula</taxon>
    </lineage>
</organism>
<keyword evidence="5 6" id="KW-0472">Membrane</keyword>
<accession>A0A5C6C0L6</accession>
<evidence type="ECO:0000256" key="4">
    <source>
        <dbReference type="ARBA" id="ARBA00022989"/>
    </source>
</evidence>
<evidence type="ECO:0000256" key="6">
    <source>
        <dbReference type="SAM" id="Phobius"/>
    </source>
</evidence>
<evidence type="ECO:0000256" key="1">
    <source>
        <dbReference type="ARBA" id="ARBA00004651"/>
    </source>
</evidence>
<feature type="transmembrane region" description="Helical" evidence="6">
    <location>
        <begin position="271"/>
        <end position="292"/>
    </location>
</feature>
<evidence type="ECO:0000256" key="3">
    <source>
        <dbReference type="ARBA" id="ARBA00022692"/>
    </source>
</evidence>
<keyword evidence="8" id="KW-1185">Reference proteome</keyword>
<comment type="subcellular location">
    <subcellularLocation>
        <location evidence="1">Cell membrane</location>
        <topology evidence="1">Multi-pass membrane protein</topology>
    </subcellularLocation>
</comment>
<name>A0A5C6C0L6_9BACT</name>
<dbReference type="InterPro" id="IPR022791">
    <property type="entry name" value="L-PG_synthase/AglD"/>
</dbReference>
<feature type="transmembrane region" description="Helical" evidence="6">
    <location>
        <begin position="20"/>
        <end position="40"/>
    </location>
</feature>
<evidence type="ECO:0000313" key="7">
    <source>
        <dbReference type="EMBL" id="TWU17056.1"/>
    </source>
</evidence>
<feature type="transmembrane region" description="Helical" evidence="6">
    <location>
        <begin position="133"/>
        <end position="157"/>
    </location>
</feature>
<keyword evidence="4 6" id="KW-1133">Transmembrane helix</keyword>
<gene>
    <name evidence="7" type="ORF">Poly21_42650</name>
</gene>
<keyword evidence="2" id="KW-1003">Cell membrane</keyword>
<dbReference type="PANTHER" id="PTHR40277:SF1">
    <property type="entry name" value="BLL5419 PROTEIN"/>
    <property type="match status" value="1"/>
</dbReference>
<evidence type="ECO:0000313" key="8">
    <source>
        <dbReference type="Proteomes" id="UP000319908"/>
    </source>
</evidence>
<dbReference type="Proteomes" id="UP000319908">
    <property type="component" value="Unassembled WGS sequence"/>
</dbReference>
<feature type="transmembrane region" description="Helical" evidence="6">
    <location>
        <begin position="313"/>
        <end position="335"/>
    </location>
</feature>
<reference evidence="7 8" key="1">
    <citation type="journal article" date="2020" name="Antonie Van Leeuwenhoek">
        <title>Rhodopirellula heiligendammensis sp. nov., Rhodopirellula pilleata sp. nov., and Rhodopirellula solitaria sp. nov. isolated from natural or artificial marine surfaces in Northern Germany and California, USA, and emended description of the genus Rhodopirellula.</title>
        <authorList>
            <person name="Kallscheuer N."/>
            <person name="Wiegand S."/>
            <person name="Jogler M."/>
            <person name="Boedeker C."/>
            <person name="Peeters S.H."/>
            <person name="Rast P."/>
            <person name="Heuer A."/>
            <person name="Jetten M.S.M."/>
            <person name="Rohde M."/>
            <person name="Jogler C."/>
        </authorList>
    </citation>
    <scope>NUCLEOTIDE SEQUENCE [LARGE SCALE GENOMIC DNA]</scope>
    <source>
        <strain evidence="7 8">Poly21</strain>
    </source>
</reference>
<feature type="transmembrane region" description="Helical" evidence="6">
    <location>
        <begin position="100"/>
        <end position="121"/>
    </location>
</feature>